<gene>
    <name evidence="11" type="ORF">MNOR_LOCUS1825</name>
</gene>
<name>A0AAV2PP90_MEGNR</name>
<feature type="transmembrane region" description="Helical" evidence="8">
    <location>
        <begin position="383"/>
        <end position="405"/>
    </location>
</feature>
<dbReference type="Proteomes" id="UP001497623">
    <property type="component" value="Unassembled WGS sequence"/>
</dbReference>
<evidence type="ECO:0000256" key="5">
    <source>
        <dbReference type="ARBA" id="ARBA00022775"/>
    </source>
</evidence>
<keyword evidence="6 8" id="KW-1133">Transmembrane helix</keyword>
<evidence type="ECO:0000313" key="12">
    <source>
        <dbReference type="Proteomes" id="UP001497623"/>
    </source>
</evidence>
<keyword evidence="5" id="KW-0532">Neurotransmitter transport</keyword>
<feature type="non-terminal residue" evidence="11">
    <location>
        <position position="406"/>
    </location>
</feature>
<feature type="transmembrane region" description="Helical" evidence="8">
    <location>
        <begin position="170"/>
        <end position="192"/>
    </location>
</feature>
<reference evidence="11 12" key="1">
    <citation type="submission" date="2024-05" db="EMBL/GenBank/DDBJ databases">
        <authorList>
            <person name="Wallberg A."/>
        </authorList>
    </citation>
    <scope>NUCLEOTIDE SEQUENCE [LARGE SCALE GENOMIC DNA]</scope>
</reference>
<dbReference type="InterPro" id="IPR050930">
    <property type="entry name" value="MFS_Vesicular_Transporter"/>
</dbReference>
<evidence type="ECO:0000256" key="2">
    <source>
        <dbReference type="ARBA" id="ARBA00006829"/>
    </source>
</evidence>
<dbReference type="GO" id="GO:0022857">
    <property type="term" value="F:transmembrane transporter activity"/>
    <property type="evidence" value="ECO:0007669"/>
    <property type="project" value="InterPro"/>
</dbReference>
<protein>
    <recommendedName>
        <fullName evidence="10">Major facilitator superfamily (MFS) profile domain-containing protein</fullName>
    </recommendedName>
</protein>
<feature type="transmembrane region" description="Helical" evidence="8">
    <location>
        <begin position="106"/>
        <end position="129"/>
    </location>
</feature>
<evidence type="ECO:0000256" key="6">
    <source>
        <dbReference type="ARBA" id="ARBA00022989"/>
    </source>
</evidence>
<dbReference type="PROSITE" id="PS50850">
    <property type="entry name" value="MFS"/>
    <property type="match status" value="1"/>
</dbReference>
<keyword evidence="12" id="KW-1185">Reference proteome</keyword>
<comment type="similarity">
    <text evidence="2">Belongs to the major facilitator superfamily. Vesicular transporter family.</text>
</comment>
<comment type="subcellular location">
    <subcellularLocation>
        <location evidence="1">Membrane</location>
        <topology evidence="1">Multi-pass membrane protein</topology>
    </subcellularLocation>
</comment>
<keyword evidence="7 8" id="KW-0472">Membrane</keyword>
<dbReference type="GO" id="GO:0016020">
    <property type="term" value="C:membrane"/>
    <property type="evidence" value="ECO:0007669"/>
    <property type="project" value="UniProtKB-SubCell"/>
</dbReference>
<evidence type="ECO:0000256" key="8">
    <source>
        <dbReference type="SAM" id="Phobius"/>
    </source>
</evidence>
<dbReference type="PANTHER" id="PTHR23506">
    <property type="entry name" value="GH10249P"/>
    <property type="match status" value="1"/>
</dbReference>
<proteinExistence type="inferred from homology"/>
<dbReference type="Pfam" id="PF07690">
    <property type="entry name" value="MFS_1"/>
    <property type="match status" value="1"/>
</dbReference>
<feature type="domain" description="Major facilitator superfamily (MFS) profile" evidence="10">
    <location>
        <begin position="12"/>
        <end position="406"/>
    </location>
</feature>
<evidence type="ECO:0000256" key="1">
    <source>
        <dbReference type="ARBA" id="ARBA00004141"/>
    </source>
</evidence>
<feature type="transmembrane region" description="Helical" evidence="8">
    <location>
        <begin position="79"/>
        <end position="100"/>
    </location>
</feature>
<dbReference type="Gene3D" id="1.20.1250.20">
    <property type="entry name" value="MFS general substrate transporter like domains"/>
    <property type="match status" value="1"/>
</dbReference>
<accession>A0AAV2PP90</accession>
<feature type="transmembrane region" description="Helical" evidence="8">
    <location>
        <begin position="213"/>
        <end position="237"/>
    </location>
</feature>
<dbReference type="PANTHER" id="PTHR23506:SF26">
    <property type="entry name" value="MFS-TYPE TRANSPORTER SLC18B1"/>
    <property type="match status" value="1"/>
</dbReference>
<organism evidence="11 12">
    <name type="scientific">Meganyctiphanes norvegica</name>
    <name type="common">Northern krill</name>
    <name type="synonym">Thysanopoda norvegica</name>
    <dbReference type="NCBI Taxonomy" id="48144"/>
    <lineage>
        <taxon>Eukaryota</taxon>
        <taxon>Metazoa</taxon>
        <taxon>Ecdysozoa</taxon>
        <taxon>Arthropoda</taxon>
        <taxon>Crustacea</taxon>
        <taxon>Multicrustacea</taxon>
        <taxon>Malacostraca</taxon>
        <taxon>Eumalacostraca</taxon>
        <taxon>Eucarida</taxon>
        <taxon>Euphausiacea</taxon>
        <taxon>Euphausiidae</taxon>
        <taxon>Meganyctiphanes</taxon>
    </lineage>
</organism>
<feature type="signal peptide" evidence="9">
    <location>
        <begin position="1"/>
        <end position="27"/>
    </location>
</feature>
<feature type="transmembrane region" description="Helical" evidence="8">
    <location>
        <begin position="50"/>
        <end position="67"/>
    </location>
</feature>
<feature type="transmembrane region" description="Helical" evidence="8">
    <location>
        <begin position="351"/>
        <end position="371"/>
    </location>
</feature>
<evidence type="ECO:0000259" key="10">
    <source>
        <dbReference type="PROSITE" id="PS50850"/>
    </source>
</evidence>
<feature type="transmembrane region" description="Helical" evidence="8">
    <location>
        <begin position="257"/>
        <end position="274"/>
    </location>
</feature>
<keyword evidence="9" id="KW-0732">Signal</keyword>
<dbReference type="PRINTS" id="PR01035">
    <property type="entry name" value="TCRTETA"/>
</dbReference>
<dbReference type="EMBL" id="CAXKWB010000519">
    <property type="protein sequence ID" value="CAL4061075.1"/>
    <property type="molecule type" value="Genomic_DNA"/>
</dbReference>
<dbReference type="InterPro" id="IPR001958">
    <property type="entry name" value="Tet-R_TetA/multi-R_MdtG-like"/>
</dbReference>
<feature type="transmembrane region" description="Helical" evidence="8">
    <location>
        <begin position="286"/>
        <end position="307"/>
    </location>
</feature>
<feature type="transmembrane region" description="Helical" evidence="8">
    <location>
        <begin position="313"/>
        <end position="339"/>
    </location>
</feature>
<dbReference type="InterPro" id="IPR020846">
    <property type="entry name" value="MFS_dom"/>
</dbReference>
<comment type="caution">
    <text evidence="11">The sequence shown here is derived from an EMBL/GenBank/DDBJ whole genome shotgun (WGS) entry which is preliminary data.</text>
</comment>
<keyword evidence="3" id="KW-0813">Transport</keyword>
<dbReference type="AlphaFoldDB" id="A0AAV2PP90"/>
<dbReference type="SUPFAM" id="SSF103473">
    <property type="entry name" value="MFS general substrate transporter"/>
    <property type="match status" value="1"/>
</dbReference>
<feature type="chain" id="PRO_5043920768" description="Major facilitator superfamily (MFS) profile domain-containing protein" evidence="9">
    <location>
        <begin position="28"/>
        <end position="406"/>
    </location>
</feature>
<dbReference type="InterPro" id="IPR011701">
    <property type="entry name" value="MFS"/>
</dbReference>
<evidence type="ECO:0000256" key="9">
    <source>
        <dbReference type="SAM" id="SignalP"/>
    </source>
</evidence>
<evidence type="ECO:0000313" key="11">
    <source>
        <dbReference type="EMBL" id="CAL4061075.1"/>
    </source>
</evidence>
<feature type="transmembrane region" description="Helical" evidence="8">
    <location>
        <begin position="141"/>
        <end position="164"/>
    </location>
</feature>
<dbReference type="InterPro" id="IPR036259">
    <property type="entry name" value="MFS_trans_sf"/>
</dbReference>
<sequence length="406" mass="43252">MMSKYSVRQWLVLSVLTLANVFEASNASIMAPFFPPEAEAKDVSPTIYGFIFGVYTLVMCVMSPIYGKLINRVGLKNMFNVGLFVSSLACTTFAFVGYIYNKQIFIGFSFINRIIGAAGHAAFTCGSFTITAKEFPNNVGFAFGILELGFGLGLMIGPVIGGALYELGGFVVPFTGIGLLVMTFSFLSMGFLPGDKDEISTSKDLSSTTGFMSIIRIPSSGIFLFALFAGATCKGYLLTGLEVHIRQFKLSPLEIGAIFMVEGGFYSLTAPLWGKASGIIKSPLTVLLFACSVVFASFLIIGPVPFLPLAPSIPLVISALAMFGFGLSGIMVVSFEGVLLAAKNYGFADNIGTHGLVSGIFVSTFSFGYFIGSSIGGILLDNFGFSMGTTVPIVMLCVVFISFIIY</sequence>
<evidence type="ECO:0000256" key="4">
    <source>
        <dbReference type="ARBA" id="ARBA00022692"/>
    </source>
</evidence>
<evidence type="ECO:0000256" key="3">
    <source>
        <dbReference type="ARBA" id="ARBA00022448"/>
    </source>
</evidence>
<evidence type="ECO:0000256" key="7">
    <source>
        <dbReference type="ARBA" id="ARBA00023136"/>
    </source>
</evidence>
<keyword evidence="4 8" id="KW-0812">Transmembrane</keyword>